<evidence type="ECO:0000256" key="1">
    <source>
        <dbReference type="SAM" id="MobiDB-lite"/>
    </source>
</evidence>
<reference evidence="2" key="1">
    <citation type="submission" date="2021-02" db="EMBL/GenBank/DDBJ databases">
        <authorList>
            <person name="Palmer J.M."/>
        </authorList>
    </citation>
    <scope>NUCLEOTIDE SEQUENCE</scope>
    <source>
        <strain evidence="2">SCRP23</strain>
    </source>
</reference>
<organism evidence="2 3">
    <name type="scientific">Phytophthora boehmeriae</name>
    <dbReference type="NCBI Taxonomy" id="109152"/>
    <lineage>
        <taxon>Eukaryota</taxon>
        <taxon>Sar</taxon>
        <taxon>Stramenopiles</taxon>
        <taxon>Oomycota</taxon>
        <taxon>Peronosporomycetes</taxon>
        <taxon>Peronosporales</taxon>
        <taxon>Peronosporaceae</taxon>
        <taxon>Phytophthora</taxon>
    </lineage>
</organism>
<proteinExistence type="predicted"/>
<gene>
    <name evidence="2" type="ORF">PHYBOEH_004799</name>
</gene>
<dbReference type="EMBL" id="JAGDFL010000253">
    <property type="protein sequence ID" value="KAG7394704.1"/>
    <property type="molecule type" value="Genomic_DNA"/>
</dbReference>
<name>A0A8T1WQ84_9STRA</name>
<keyword evidence="3" id="KW-1185">Reference proteome</keyword>
<feature type="compositionally biased region" description="Low complexity" evidence="1">
    <location>
        <begin position="50"/>
        <end position="71"/>
    </location>
</feature>
<dbReference type="Proteomes" id="UP000693981">
    <property type="component" value="Unassembled WGS sequence"/>
</dbReference>
<comment type="caution">
    <text evidence="2">The sequence shown here is derived from an EMBL/GenBank/DDBJ whole genome shotgun (WGS) entry which is preliminary data.</text>
</comment>
<dbReference type="AlphaFoldDB" id="A0A8T1WQ84"/>
<protein>
    <submittedName>
        <fullName evidence="2">Uncharacterized protein</fullName>
    </submittedName>
</protein>
<dbReference type="OrthoDB" id="8062037at2759"/>
<evidence type="ECO:0000313" key="2">
    <source>
        <dbReference type="EMBL" id="KAG7394704.1"/>
    </source>
</evidence>
<sequence length="212" mass="23045">MHPQFPVGSSSSSYTEQSMTSGHGETEEEMQRMLQFLDASIITPPSANESSAQQAPQHQHSRAQPLQPQQQLTAEQLRELAAIHEAEGGSIYNELGEVIDLLGSLDANDTDPALLHHQDATFGAVLQQQQQQQQQQQRYSEMGTASIGGNTATGLTPTDFSRTPTTMTSTGVLVAVRRLALEESLAILEAVLQQMVERLEPAGFLGAYYVIP</sequence>
<feature type="region of interest" description="Disordered" evidence="1">
    <location>
        <begin position="44"/>
        <end position="71"/>
    </location>
</feature>
<feature type="region of interest" description="Disordered" evidence="1">
    <location>
        <begin position="1"/>
        <end position="32"/>
    </location>
</feature>
<feature type="compositionally biased region" description="Polar residues" evidence="1">
    <location>
        <begin position="14"/>
        <end position="23"/>
    </location>
</feature>
<evidence type="ECO:0000313" key="3">
    <source>
        <dbReference type="Proteomes" id="UP000693981"/>
    </source>
</evidence>
<accession>A0A8T1WQ84</accession>